<proteinExistence type="predicted"/>
<evidence type="ECO:0000259" key="3">
    <source>
        <dbReference type="PROSITE" id="PS50894"/>
    </source>
</evidence>
<dbReference type="PANTHER" id="PTHR45228:SF4">
    <property type="entry name" value="LIPOPROTEIN"/>
    <property type="match status" value="1"/>
</dbReference>
<dbReference type="RefSeq" id="WP_114059688.1">
    <property type="nucleotide sequence ID" value="NZ_CP029495.1"/>
</dbReference>
<dbReference type="Proteomes" id="UP001462502">
    <property type="component" value="Unassembled WGS sequence"/>
</dbReference>
<feature type="domain" description="HPt" evidence="3">
    <location>
        <begin position="15"/>
        <end position="112"/>
    </location>
</feature>
<name>A0ABV0IZW5_9NEIS</name>
<dbReference type="Gene3D" id="1.20.120.160">
    <property type="entry name" value="HPT domain"/>
    <property type="match status" value="1"/>
</dbReference>
<reference evidence="5 6" key="1">
    <citation type="submission" date="2024-05" db="EMBL/GenBank/DDBJ databases">
        <authorList>
            <person name="De Oliveira J.P."/>
            <person name="Noriler S.A."/>
            <person name="De Oliveira A.G."/>
            <person name="Sipoli D.S."/>
        </authorList>
    </citation>
    <scope>NUCLEOTIDE SEQUENCE [LARGE SCALE GENOMIC DNA]</scope>
    <source>
        <strain evidence="5 6">LABIM192</strain>
    </source>
</reference>
<dbReference type="InterPro" id="IPR003607">
    <property type="entry name" value="HD/PDEase_dom"/>
</dbReference>
<comment type="caution">
    <text evidence="5">The sequence shown here is derived from an EMBL/GenBank/DDBJ whole genome shotgun (WGS) entry which is preliminary data.</text>
</comment>
<dbReference type="PANTHER" id="PTHR45228">
    <property type="entry name" value="CYCLIC DI-GMP PHOSPHODIESTERASE TM_0186-RELATED"/>
    <property type="match status" value="1"/>
</dbReference>
<dbReference type="InterPro" id="IPR036641">
    <property type="entry name" value="HPT_dom_sf"/>
</dbReference>
<protein>
    <submittedName>
        <fullName evidence="5">HD domain-containing phosphohydrolase</fullName>
    </submittedName>
</protein>
<dbReference type="EMBL" id="JBDXMI010000001">
    <property type="protein sequence ID" value="MEO9386825.1"/>
    <property type="molecule type" value="Genomic_DNA"/>
</dbReference>
<feature type="domain" description="HD-GYP" evidence="4">
    <location>
        <begin position="170"/>
        <end position="367"/>
    </location>
</feature>
<dbReference type="InterPro" id="IPR052020">
    <property type="entry name" value="Cyclic_di-GMP/3'3'-cGAMP_PDE"/>
</dbReference>
<evidence type="ECO:0000256" key="1">
    <source>
        <dbReference type="ARBA" id="ARBA00023012"/>
    </source>
</evidence>
<dbReference type="SUPFAM" id="SSF47226">
    <property type="entry name" value="Histidine-containing phosphotransfer domain, HPT domain"/>
    <property type="match status" value="1"/>
</dbReference>
<evidence type="ECO:0000256" key="2">
    <source>
        <dbReference type="PROSITE-ProRule" id="PRU00110"/>
    </source>
</evidence>
<organism evidence="5 6">
    <name type="scientific">Chromobacterium phragmitis</name>
    <dbReference type="NCBI Taxonomy" id="2202141"/>
    <lineage>
        <taxon>Bacteria</taxon>
        <taxon>Pseudomonadati</taxon>
        <taxon>Pseudomonadota</taxon>
        <taxon>Betaproteobacteria</taxon>
        <taxon>Neisseriales</taxon>
        <taxon>Chromobacteriaceae</taxon>
        <taxon>Chromobacterium</taxon>
    </lineage>
</organism>
<keyword evidence="6" id="KW-1185">Reference proteome</keyword>
<gene>
    <name evidence="5" type="ORF">ABI908_22245</name>
</gene>
<keyword evidence="1" id="KW-0902">Two-component regulatory system</keyword>
<evidence type="ECO:0000259" key="4">
    <source>
        <dbReference type="PROSITE" id="PS51832"/>
    </source>
</evidence>
<accession>A0ABV0IZW5</accession>
<feature type="modified residue" description="Phosphohistidine" evidence="2">
    <location>
        <position position="55"/>
    </location>
</feature>
<keyword evidence="2" id="KW-0597">Phosphoprotein</keyword>
<dbReference type="Pfam" id="PF01627">
    <property type="entry name" value="Hpt"/>
    <property type="match status" value="1"/>
</dbReference>
<evidence type="ECO:0000313" key="5">
    <source>
        <dbReference type="EMBL" id="MEO9386825.1"/>
    </source>
</evidence>
<evidence type="ECO:0000313" key="6">
    <source>
        <dbReference type="Proteomes" id="UP001462502"/>
    </source>
</evidence>
<dbReference type="Gene3D" id="1.10.3210.10">
    <property type="entry name" value="Hypothetical protein af1432"/>
    <property type="match status" value="1"/>
</dbReference>
<dbReference type="SUPFAM" id="SSF109604">
    <property type="entry name" value="HD-domain/PDEase-like"/>
    <property type="match status" value="1"/>
</dbReference>
<dbReference type="InterPro" id="IPR008207">
    <property type="entry name" value="Sig_transdc_His_kin_Hpt_dom"/>
</dbReference>
<sequence>MATKQLTPEIIDPIAFQDFRDALSDYAPQLEQLVCQLEDGSGNEEKIAQLFRILHSIKGDANLCQVHFFEPYMNVLEHLLDRVRHKELPYLDVLGDVLLLVMDRLVLMLDAVAEDLPLDDLRMDALRIRLEPLLEKKPEDLPQACAWLVSSMMGQAPSVPAPTQEAGNGHGGHRFADLQFFRSLAAQLEQRLPAFSGRTERNLALALETNRLSERPVPMEQLAAAIYMHDIGMMLLPESLWLKAGNLSVEDRRQLSAHPGWAAGLLERMPDWQEAARMVAQHHERPDGSGYPDGVRDGAICPGACVLALVDAFESVMLKHAQQGQRRSMLRAVAELNASERQFDSYWLQLFNQVVRTRLELGSVVGGA</sequence>
<dbReference type="Pfam" id="PF13487">
    <property type="entry name" value="HD_5"/>
    <property type="match status" value="1"/>
</dbReference>
<dbReference type="PROSITE" id="PS50894">
    <property type="entry name" value="HPT"/>
    <property type="match status" value="1"/>
</dbReference>
<dbReference type="InterPro" id="IPR037522">
    <property type="entry name" value="HD_GYP_dom"/>
</dbReference>
<dbReference type="CDD" id="cd00077">
    <property type="entry name" value="HDc"/>
    <property type="match status" value="1"/>
</dbReference>
<dbReference type="PROSITE" id="PS51832">
    <property type="entry name" value="HD_GYP"/>
    <property type="match status" value="1"/>
</dbReference>